<keyword evidence="4" id="KW-1185">Reference proteome</keyword>
<dbReference type="Gene3D" id="3.30.565.10">
    <property type="entry name" value="Histidine kinase-like ATPase, C-terminal domain"/>
    <property type="match status" value="1"/>
</dbReference>
<dbReference type="SUPFAM" id="SSF55874">
    <property type="entry name" value="ATPase domain of HSP90 chaperone/DNA topoisomerase II/histidine kinase"/>
    <property type="match status" value="1"/>
</dbReference>
<sequence length="182" mass="19176">MRASSVVLLPHAPSSVAVARKRLSSELAESGVYEAVVDDASVIVSELISNALRHARPLPSGQVRVCWICHGDVLELEVSDGGAMTEPRRGPGTLSSLGGRGLGIVEALSEGWGVRHEDGATTVWAVLRAPRSNEMNGIASATGEHAVMPDLSAFPDLFDEPSTSDFCDDTRNGVPTTRAYPA</sequence>
<dbReference type="InterPro" id="IPR036890">
    <property type="entry name" value="HATPase_C_sf"/>
</dbReference>
<comment type="caution">
    <text evidence="3">The sequence shown here is derived from an EMBL/GenBank/DDBJ whole genome shotgun (WGS) entry which is preliminary data.</text>
</comment>
<dbReference type="RefSeq" id="WP_378298431.1">
    <property type="nucleotide sequence ID" value="NZ_JBHTJA010000018.1"/>
</dbReference>
<dbReference type="InterPro" id="IPR003594">
    <property type="entry name" value="HATPase_dom"/>
</dbReference>
<gene>
    <name evidence="3" type="ORF">ACFQ11_12490</name>
</gene>
<reference evidence="4" key="1">
    <citation type="journal article" date="2019" name="Int. J. Syst. Evol. Microbiol.">
        <title>The Global Catalogue of Microorganisms (GCM) 10K type strain sequencing project: providing services to taxonomists for standard genome sequencing and annotation.</title>
        <authorList>
            <consortium name="The Broad Institute Genomics Platform"/>
            <consortium name="The Broad Institute Genome Sequencing Center for Infectious Disease"/>
            <person name="Wu L."/>
            <person name="Ma J."/>
        </authorList>
    </citation>
    <scope>NUCLEOTIDE SEQUENCE [LARGE SCALE GENOMIC DNA]</scope>
    <source>
        <strain evidence="4">JCM 31202</strain>
    </source>
</reference>
<accession>A0ABW3EQG6</accession>
<protein>
    <submittedName>
        <fullName evidence="3">ATP-binding protein</fullName>
    </submittedName>
</protein>
<keyword evidence="3" id="KW-0067">ATP-binding</keyword>
<organism evidence="3 4">
    <name type="scientific">Actinomadura sediminis</name>
    <dbReference type="NCBI Taxonomy" id="1038904"/>
    <lineage>
        <taxon>Bacteria</taxon>
        <taxon>Bacillati</taxon>
        <taxon>Actinomycetota</taxon>
        <taxon>Actinomycetes</taxon>
        <taxon>Streptosporangiales</taxon>
        <taxon>Thermomonosporaceae</taxon>
        <taxon>Actinomadura</taxon>
    </lineage>
</organism>
<evidence type="ECO:0000313" key="4">
    <source>
        <dbReference type="Proteomes" id="UP001596972"/>
    </source>
</evidence>
<keyword evidence="1" id="KW-0418">Kinase</keyword>
<dbReference type="GO" id="GO:0005524">
    <property type="term" value="F:ATP binding"/>
    <property type="evidence" value="ECO:0007669"/>
    <property type="project" value="UniProtKB-KW"/>
</dbReference>
<evidence type="ECO:0000256" key="1">
    <source>
        <dbReference type="ARBA" id="ARBA00022527"/>
    </source>
</evidence>
<proteinExistence type="predicted"/>
<dbReference type="PANTHER" id="PTHR35526">
    <property type="entry name" value="ANTI-SIGMA-F FACTOR RSBW-RELATED"/>
    <property type="match status" value="1"/>
</dbReference>
<keyword evidence="1" id="KW-0808">Transferase</keyword>
<dbReference type="EMBL" id="JBHTJA010000018">
    <property type="protein sequence ID" value="MFD0901213.1"/>
    <property type="molecule type" value="Genomic_DNA"/>
</dbReference>
<dbReference type="Pfam" id="PF13581">
    <property type="entry name" value="HATPase_c_2"/>
    <property type="match status" value="1"/>
</dbReference>
<feature type="domain" description="Histidine kinase/HSP90-like ATPase" evidence="2">
    <location>
        <begin position="10"/>
        <end position="126"/>
    </location>
</feature>
<evidence type="ECO:0000313" key="3">
    <source>
        <dbReference type="EMBL" id="MFD0901213.1"/>
    </source>
</evidence>
<name>A0ABW3EQG6_9ACTN</name>
<dbReference type="PANTHER" id="PTHR35526:SF3">
    <property type="entry name" value="ANTI-SIGMA-F FACTOR RSBW"/>
    <property type="match status" value="1"/>
</dbReference>
<dbReference type="InterPro" id="IPR050267">
    <property type="entry name" value="Anti-sigma-factor_SerPK"/>
</dbReference>
<keyword evidence="1" id="KW-0723">Serine/threonine-protein kinase</keyword>
<evidence type="ECO:0000259" key="2">
    <source>
        <dbReference type="Pfam" id="PF13581"/>
    </source>
</evidence>
<dbReference type="CDD" id="cd16936">
    <property type="entry name" value="HATPase_RsbW-like"/>
    <property type="match status" value="1"/>
</dbReference>
<dbReference type="Proteomes" id="UP001596972">
    <property type="component" value="Unassembled WGS sequence"/>
</dbReference>
<keyword evidence="3" id="KW-0547">Nucleotide-binding</keyword>